<name>A0A0M9A4F7_9HYME</name>
<evidence type="ECO:0000256" key="1">
    <source>
        <dbReference type="SAM" id="MobiDB-lite"/>
    </source>
</evidence>
<evidence type="ECO:0000313" key="2">
    <source>
        <dbReference type="EMBL" id="KOX77040.1"/>
    </source>
</evidence>
<dbReference type="Proteomes" id="UP000053105">
    <property type="component" value="Unassembled WGS sequence"/>
</dbReference>
<dbReference type="EMBL" id="KQ435736">
    <property type="protein sequence ID" value="KOX77040.1"/>
    <property type="molecule type" value="Genomic_DNA"/>
</dbReference>
<evidence type="ECO:0000313" key="3">
    <source>
        <dbReference type="Proteomes" id="UP000053105"/>
    </source>
</evidence>
<proteinExistence type="predicted"/>
<gene>
    <name evidence="2" type="ORF">WN51_10434</name>
</gene>
<protein>
    <submittedName>
        <fullName evidence="2">Uncharacterized protein</fullName>
    </submittedName>
</protein>
<reference evidence="2 3" key="1">
    <citation type="submission" date="2015-07" db="EMBL/GenBank/DDBJ databases">
        <title>The genome of Melipona quadrifasciata.</title>
        <authorList>
            <person name="Pan H."/>
            <person name="Kapheim K."/>
        </authorList>
    </citation>
    <scope>NUCLEOTIDE SEQUENCE [LARGE SCALE GENOMIC DNA]</scope>
    <source>
        <strain evidence="2">0111107301</strain>
        <tissue evidence="2">Whole body</tissue>
    </source>
</reference>
<sequence length="196" mass="22638">MGNLWHILERSDTIEEYVPDEQSTISKHYWKQNGLTDLDEQTSRLTLLLKLYSLLSHAVGLLLADNHRRVRSVAHIMGHHGNRCMLAILASLSIPPVNKVRRAVGEGLGGNEREKKTKLERQVVKCHEEEDGENEDDEEEEDDDEEEERRGIWWPKCIADLKNCITLLMTKLNITKLRITRITDDQSIKFPSETLK</sequence>
<keyword evidence="3" id="KW-1185">Reference proteome</keyword>
<feature type="region of interest" description="Disordered" evidence="1">
    <location>
        <begin position="111"/>
        <end position="148"/>
    </location>
</feature>
<feature type="compositionally biased region" description="Basic and acidic residues" evidence="1">
    <location>
        <begin position="111"/>
        <end position="128"/>
    </location>
</feature>
<accession>A0A0M9A4F7</accession>
<feature type="compositionally biased region" description="Acidic residues" evidence="1">
    <location>
        <begin position="129"/>
        <end position="147"/>
    </location>
</feature>
<organism evidence="2 3">
    <name type="scientific">Melipona quadrifasciata</name>
    <dbReference type="NCBI Taxonomy" id="166423"/>
    <lineage>
        <taxon>Eukaryota</taxon>
        <taxon>Metazoa</taxon>
        <taxon>Ecdysozoa</taxon>
        <taxon>Arthropoda</taxon>
        <taxon>Hexapoda</taxon>
        <taxon>Insecta</taxon>
        <taxon>Pterygota</taxon>
        <taxon>Neoptera</taxon>
        <taxon>Endopterygota</taxon>
        <taxon>Hymenoptera</taxon>
        <taxon>Apocrita</taxon>
        <taxon>Aculeata</taxon>
        <taxon>Apoidea</taxon>
        <taxon>Anthophila</taxon>
        <taxon>Apidae</taxon>
        <taxon>Melipona</taxon>
    </lineage>
</organism>
<dbReference type="AlphaFoldDB" id="A0A0M9A4F7"/>